<feature type="domain" description="SWIM-type" evidence="6">
    <location>
        <begin position="501"/>
        <end position="543"/>
    </location>
</feature>
<reference evidence="7 8" key="1">
    <citation type="journal article" date="2017" name="Nat. Commun.">
        <title>Genome assembly with in vitro proximity ligation data and whole-genome triplication in lettuce.</title>
        <authorList>
            <person name="Reyes-Chin-Wo S."/>
            <person name="Wang Z."/>
            <person name="Yang X."/>
            <person name="Kozik A."/>
            <person name="Arikit S."/>
            <person name="Song C."/>
            <person name="Xia L."/>
            <person name="Froenicke L."/>
            <person name="Lavelle D.O."/>
            <person name="Truco M.J."/>
            <person name="Xia R."/>
            <person name="Zhu S."/>
            <person name="Xu C."/>
            <person name="Xu H."/>
            <person name="Xu X."/>
            <person name="Cox K."/>
            <person name="Korf I."/>
            <person name="Meyers B.C."/>
            <person name="Michelmore R.W."/>
        </authorList>
    </citation>
    <scope>NUCLEOTIDE SEQUENCE [LARGE SCALE GENOMIC DNA]</scope>
    <source>
        <strain evidence="8">cv. Salinas</strain>
        <tissue evidence="7">Seedlings</tissue>
    </source>
</reference>
<feature type="region of interest" description="Disordered" evidence="5">
    <location>
        <begin position="584"/>
        <end position="678"/>
    </location>
</feature>
<keyword evidence="8" id="KW-1185">Reference proteome</keyword>
<keyword evidence="1" id="KW-0479">Metal-binding</keyword>
<evidence type="ECO:0000256" key="4">
    <source>
        <dbReference type="PROSITE-ProRule" id="PRU00325"/>
    </source>
</evidence>
<keyword evidence="2 4" id="KW-0863">Zinc-finger</keyword>
<evidence type="ECO:0000256" key="2">
    <source>
        <dbReference type="ARBA" id="ARBA00022771"/>
    </source>
</evidence>
<dbReference type="InterPro" id="IPR058594">
    <property type="entry name" value="PB1-like_dom_pln"/>
</dbReference>
<dbReference type="InterPro" id="IPR006564">
    <property type="entry name" value="Znf_PMZ"/>
</dbReference>
<keyword evidence="3" id="KW-0862">Zinc</keyword>
<dbReference type="PROSITE" id="PS50966">
    <property type="entry name" value="ZF_SWIM"/>
    <property type="match status" value="1"/>
</dbReference>
<dbReference type="Pfam" id="PF26130">
    <property type="entry name" value="PB1-like"/>
    <property type="match status" value="1"/>
</dbReference>
<gene>
    <name evidence="7" type="ORF">LSAT_V11C900494740</name>
</gene>
<dbReference type="Pfam" id="PF04434">
    <property type="entry name" value="SWIM"/>
    <property type="match status" value="1"/>
</dbReference>
<organism evidence="7 8">
    <name type="scientific">Lactuca sativa</name>
    <name type="common">Garden lettuce</name>
    <dbReference type="NCBI Taxonomy" id="4236"/>
    <lineage>
        <taxon>Eukaryota</taxon>
        <taxon>Viridiplantae</taxon>
        <taxon>Streptophyta</taxon>
        <taxon>Embryophyta</taxon>
        <taxon>Tracheophyta</taxon>
        <taxon>Spermatophyta</taxon>
        <taxon>Magnoliopsida</taxon>
        <taxon>eudicotyledons</taxon>
        <taxon>Gunneridae</taxon>
        <taxon>Pentapetalae</taxon>
        <taxon>asterids</taxon>
        <taxon>campanulids</taxon>
        <taxon>Asterales</taxon>
        <taxon>Asteraceae</taxon>
        <taxon>Cichorioideae</taxon>
        <taxon>Cichorieae</taxon>
        <taxon>Lactucinae</taxon>
        <taxon>Lactuca</taxon>
    </lineage>
</organism>
<evidence type="ECO:0000256" key="1">
    <source>
        <dbReference type="ARBA" id="ARBA00022723"/>
    </source>
</evidence>
<dbReference type="SMART" id="SM00575">
    <property type="entry name" value="ZnF_PMZ"/>
    <property type="match status" value="1"/>
</dbReference>
<protein>
    <recommendedName>
        <fullName evidence="6">SWIM-type domain-containing protein</fullName>
    </recommendedName>
</protein>
<dbReference type="InterPro" id="IPR018289">
    <property type="entry name" value="MULE_transposase_dom"/>
</dbReference>
<comment type="caution">
    <text evidence="7">The sequence shown here is derived from an EMBL/GenBank/DDBJ whole genome shotgun (WGS) entry which is preliminary data.</text>
</comment>
<evidence type="ECO:0000313" key="8">
    <source>
        <dbReference type="Proteomes" id="UP000235145"/>
    </source>
</evidence>
<name>A0A9R1UCY9_LACSA</name>
<evidence type="ECO:0000256" key="3">
    <source>
        <dbReference type="ARBA" id="ARBA00022833"/>
    </source>
</evidence>
<dbReference type="PANTHER" id="PTHR31973:SF190">
    <property type="entry name" value="MULE TRANSPOSASE DOMAIN-CONTAINING PROTEIN"/>
    <property type="match status" value="1"/>
</dbReference>
<evidence type="ECO:0000256" key="5">
    <source>
        <dbReference type="SAM" id="MobiDB-lite"/>
    </source>
</evidence>
<dbReference type="Pfam" id="PF10551">
    <property type="entry name" value="MULE"/>
    <property type="match status" value="1"/>
</dbReference>
<dbReference type="Proteomes" id="UP000235145">
    <property type="component" value="Unassembled WGS sequence"/>
</dbReference>
<proteinExistence type="predicted"/>
<evidence type="ECO:0000313" key="7">
    <source>
        <dbReference type="EMBL" id="KAJ0184843.1"/>
    </source>
</evidence>
<dbReference type="AlphaFoldDB" id="A0A9R1UCY9"/>
<evidence type="ECO:0000259" key="6">
    <source>
        <dbReference type="PROSITE" id="PS50966"/>
    </source>
</evidence>
<accession>A0A9R1UCY9</accession>
<dbReference type="InterPro" id="IPR007527">
    <property type="entry name" value="Znf_SWIM"/>
</dbReference>
<sequence>MVYIRPKNEVVDVSSLYAGAPTWFSIKLHHGGKFTKLPDIKYTGGEVRYVDYVDIDEFSVHELDAIMLDLGYPDPRMIELSVESPVIYYHFRIPNGDFQFGLRALGNDQDVINLSKFIQNNKLIEVYTEHGKTNLLTYFMSPNAKGKVVIEELPENDDQGAKYEAEVHVESPLRNMNHVGISMDKVFRAKDMARKHVTGDYTKQFELLRDYALELQATNPDTTVKIDVCPNGNPASPTRQFRRIYVCLGPLKKGFKACLRDLVGLDGAFMKGPFPGQVLTAVGLDSNNGIYPLAYAIVESENTASWKWFLENLGDDLELGSNSNYTFISDRQKGLQIAVDQLFPNAEHRYCIRHIHDNMRKKWGQTEYRDHLWRCASATTIPEFEHLMKEFSEYDKEACQWLKQIPPVHWARSHFSGRAVSDVLISNMCEVFNGKIEKGRDKPVISCLEFIREYLMKRICNVMKAMKKAKGPLTPTATDILDARKKGASQYIARWNGANKYQVTAALQDQHVVDVRNQTCTCRKWELMGIPCRHAIATLNEMSKDPEAELDIYKWVHKVYWLETWQKAYSFKVEPIKGRPMWPKSNCPTKLIPPPHHTQVGRPKKKRRQSEGERLSKRQKASAGDGVNEMQGENSQGPRNDGVQKLSRKHVSVTCSKCKNKGHNSRTCKGQGGNQSKK</sequence>
<dbReference type="EMBL" id="NBSK02000009">
    <property type="protein sequence ID" value="KAJ0184843.1"/>
    <property type="molecule type" value="Genomic_DNA"/>
</dbReference>
<dbReference type="GO" id="GO:0008270">
    <property type="term" value="F:zinc ion binding"/>
    <property type="evidence" value="ECO:0007669"/>
    <property type="project" value="UniProtKB-KW"/>
</dbReference>
<dbReference type="PANTHER" id="PTHR31973">
    <property type="entry name" value="POLYPROTEIN, PUTATIVE-RELATED"/>
    <property type="match status" value="1"/>
</dbReference>